<evidence type="ECO:0000256" key="10">
    <source>
        <dbReference type="SAM" id="Phobius"/>
    </source>
</evidence>
<dbReference type="AlphaFoldDB" id="A0A2N6SLZ3"/>
<evidence type="ECO:0000256" key="3">
    <source>
        <dbReference type="ARBA" id="ARBA00021907"/>
    </source>
</evidence>
<dbReference type="Pfam" id="PF02687">
    <property type="entry name" value="FtsX"/>
    <property type="match status" value="1"/>
</dbReference>
<evidence type="ECO:0000256" key="6">
    <source>
        <dbReference type="ARBA" id="ARBA00022692"/>
    </source>
</evidence>
<dbReference type="InterPro" id="IPR003838">
    <property type="entry name" value="ABC3_permease_C"/>
</dbReference>
<evidence type="ECO:0000313" key="14">
    <source>
        <dbReference type="Proteomes" id="UP000235682"/>
    </source>
</evidence>
<dbReference type="InterPro" id="IPR040690">
    <property type="entry name" value="FtsX_ECD"/>
</dbReference>
<dbReference type="STRING" id="84521.SAMN04487994_102219"/>
<dbReference type="OrthoDB" id="9812531at2"/>
<comment type="similarity">
    <text evidence="2">Belongs to the ABC-4 integral membrane protein family. FtsX subfamily.</text>
</comment>
<evidence type="ECO:0000256" key="2">
    <source>
        <dbReference type="ARBA" id="ARBA00007379"/>
    </source>
</evidence>
<evidence type="ECO:0000256" key="5">
    <source>
        <dbReference type="ARBA" id="ARBA00022618"/>
    </source>
</evidence>
<dbReference type="Proteomes" id="UP000235682">
    <property type="component" value="Unassembled WGS sequence"/>
</dbReference>
<evidence type="ECO:0000256" key="1">
    <source>
        <dbReference type="ARBA" id="ARBA00004651"/>
    </source>
</evidence>
<reference evidence="13 14" key="1">
    <citation type="submission" date="2017-09" db="EMBL/GenBank/DDBJ databases">
        <title>Bacterial strain isolated from the female urinary microbiota.</title>
        <authorList>
            <person name="Thomas-White K."/>
            <person name="Kumar N."/>
            <person name="Forster S."/>
            <person name="Putonti C."/>
            <person name="Lawley T."/>
            <person name="Wolfe A.J."/>
        </authorList>
    </citation>
    <scope>NUCLEOTIDE SEQUENCE [LARGE SCALE GENOMIC DNA]</scope>
    <source>
        <strain evidence="13 14">UMB0852</strain>
    </source>
</reference>
<feature type="domain" description="FtsX extracellular" evidence="12">
    <location>
        <begin position="37"/>
        <end position="127"/>
    </location>
</feature>
<evidence type="ECO:0000259" key="11">
    <source>
        <dbReference type="Pfam" id="PF02687"/>
    </source>
</evidence>
<keyword evidence="14" id="KW-1185">Reference proteome</keyword>
<organism evidence="13 14">
    <name type="scientific">Dolosicoccus paucivorans</name>
    <dbReference type="NCBI Taxonomy" id="84521"/>
    <lineage>
        <taxon>Bacteria</taxon>
        <taxon>Bacillati</taxon>
        <taxon>Bacillota</taxon>
        <taxon>Bacilli</taxon>
        <taxon>Lactobacillales</taxon>
        <taxon>Aerococcaceae</taxon>
        <taxon>Dolosicoccus</taxon>
    </lineage>
</organism>
<dbReference type="Gene3D" id="3.30.70.3040">
    <property type="match status" value="1"/>
</dbReference>
<proteinExistence type="inferred from homology"/>
<gene>
    <name evidence="13" type="ORF">CJ205_06210</name>
</gene>
<dbReference type="EMBL" id="PNHE01000026">
    <property type="protein sequence ID" value="PMC58094.1"/>
    <property type="molecule type" value="Genomic_DNA"/>
</dbReference>
<dbReference type="Pfam" id="PF18075">
    <property type="entry name" value="FtsX_ECD"/>
    <property type="match status" value="1"/>
</dbReference>
<name>A0A2N6SLZ3_9LACT</name>
<dbReference type="PANTHER" id="PTHR47755:SF1">
    <property type="entry name" value="CELL DIVISION PROTEIN FTSX"/>
    <property type="match status" value="1"/>
</dbReference>
<feature type="transmembrane region" description="Helical" evidence="10">
    <location>
        <begin position="199"/>
        <end position="218"/>
    </location>
</feature>
<keyword evidence="5" id="KW-0132">Cell division</keyword>
<keyword evidence="7 10" id="KW-1133">Transmembrane helix</keyword>
<comment type="subcellular location">
    <subcellularLocation>
        <location evidence="1">Cell membrane</location>
        <topology evidence="1">Multi-pass membrane protein</topology>
    </subcellularLocation>
</comment>
<evidence type="ECO:0000256" key="8">
    <source>
        <dbReference type="ARBA" id="ARBA00023136"/>
    </source>
</evidence>
<evidence type="ECO:0000313" key="13">
    <source>
        <dbReference type="EMBL" id="PMC58094.1"/>
    </source>
</evidence>
<dbReference type="PANTHER" id="PTHR47755">
    <property type="entry name" value="CELL DIVISION PROTEIN FTSX"/>
    <property type="match status" value="1"/>
</dbReference>
<dbReference type="PIRSF" id="PIRSF003097">
    <property type="entry name" value="FtsX"/>
    <property type="match status" value="1"/>
</dbReference>
<evidence type="ECO:0000256" key="7">
    <source>
        <dbReference type="ARBA" id="ARBA00022989"/>
    </source>
</evidence>
<evidence type="ECO:0000256" key="4">
    <source>
        <dbReference type="ARBA" id="ARBA00022475"/>
    </source>
</evidence>
<evidence type="ECO:0000256" key="9">
    <source>
        <dbReference type="ARBA" id="ARBA00023306"/>
    </source>
</evidence>
<evidence type="ECO:0000259" key="12">
    <source>
        <dbReference type="Pfam" id="PF18075"/>
    </source>
</evidence>
<feature type="transmembrane region" description="Helical" evidence="10">
    <location>
        <begin position="238"/>
        <end position="262"/>
    </location>
</feature>
<dbReference type="InterPro" id="IPR004513">
    <property type="entry name" value="FtsX"/>
</dbReference>
<feature type="domain" description="ABC3 transporter permease C-terminal" evidence="11">
    <location>
        <begin position="150"/>
        <end position="260"/>
    </location>
</feature>
<dbReference type="NCBIfam" id="NF038347">
    <property type="entry name" value="FtsX_Gpos"/>
    <property type="match status" value="1"/>
</dbReference>
<protein>
    <recommendedName>
        <fullName evidence="3">Cell division protein FtsX</fullName>
    </recommendedName>
</protein>
<dbReference type="InterPro" id="IPR058204">
    <property type="entry name" value="FtsX_firmicutes-type"/>
</dbReference>
<keyword evidence="6 10" id="KW-0812">Transmembrane</keyword>
<feature type="transmembrane region" description="Helical" evidence="10">
    <location>
        <begin position="143"/>
        <end position="164"/>
    </location>
</feature>
<keyword evidence="4" id="KW-1003">Cell membrane</keyword>
<accession>A0A2N6SLZ3</accession>
<sequence>MTLASVLTMSMTLFMVGGLFLMIQNVEKIAQDIEQDIQIRAHLDMASTKEDAKRLEEEIKNYPQVVEVEFRSKEQELEDLVANVEEFDLFQGDNNPLYDVLVVKVASTDDLDAVASKIDESPYIVQVNYGGAQAEQLIERIALFRYVLAFVCAVLVILAVLLVSNTIRLTIFARQQEIEIMRLVGADNRFIKAPFGYEGAFIGMIGAGVATLLLYGVYQSISQAAPQLFGIHNLRLYPIFPTIWIVGGSLLLLGMVLGSIGARRSMGRFLRI</sequence>
<dbReference type="GO" id="GO:0005886">
    <property type="term" value="C:plasma membrane"/>
    <property type="evidence" value="ECO:0007669"/>
    <property type="project" value="UniProtKB-SubCell"/>
</dbReference>
<comment type="caution">
    <text evidence="13">The sequence shown here is derived from an EMBL/GenBank/DDBJ whole genome shotgun (WGS) entry which is preliminary data.</text>
</comment>
<dbReference type="GO" id="GO:0051301">
    <property type="term" value="P:cell division"/>
    <property type="evidence" value="ECO:0007669"/>
    <property type="project" value="UniProtKB-KW"/>
</dbReference>
<keyword evidence="8 10" id="KW-0472">Membrane</keyword>
<keyword evidence="9" id="KW-0131">Cell cycle</keyword>